<reference evidence="2 3" key="2">
    <citation type="journal article" date="2019" name="G3 (Bethesda)">
        <title>Hybrid Assembly of the Genome of the Entomopathogenic Nematode Steinernema carpocapsae Identifies the X-Chromosome.</title>
        <authorList>
            <person name="Serra L."/>
            <person name="Macchietto M."/>
            <person name="Macias-Munoz A."/>
            <person name="McGill C.J."/>
            <person name="Rodriguez I.M."/>
            <person name="Rodriguez B."/>
            <person name="Murad R."/>
            <person name="Mortazavi A."/>
        </authorList>
    </citation>
    <scope>NUCLEOTIDE SEQUENCE [LARGE SCALE GENOMIC DNA]</scope>
    <source>
        <strain evidence="2 3">ALL</strain>
    </source>
</reference>
<gene>
    <name evidence="2" type="ORF">L596_021344</name>
</gene>
<feature type="compositionally biased region" description="Polar residues" evidence="1">
    <location>
        <begin position="1"/>
        <end position="10"/>
    </location>
</feature>
<evidence type="ECO:0000256" key="1">
    <source>
        <dbReference type="SAM" id="MobiDB-lite"/>
    </source>
</evidence>
<keyword evidence="3" id="KW-1185">Reference proteome</keyword>
<reference evidence="2 3" key="1">
    <citation type="journal article" date="2015" name="Genome Biol.">
        <title>Comparative genomics of Steinernema reveals deeply conserved gene regulatory networks.</title>
        <authorList>
            <person name="Dillman A.R."/>
            <person name="Macchietto M."/>
            <person name="Porter C.F."/>
            <person name="Rogers A."/>
            <person name="Williams B."/>
            <person name="Antoshechkin I."/>
            <person name="Lee M.M."/>
            <person name="Goodwin Z."/>
            <person name="Lu X."/>
            <person name="Lewis E.E."/>
            <person name="Goodrich-Blair H."/>
            <person name="Stock S.P."/>
            <person name="Adams B.J."/>
            <person name="Sternberg P.W."/>
            <person name="Mortazavi A."/>
        </authorList>
    </citation>
    <scope>NUCLEOTIDE SEQUENCE [LARGE SCALE GENOMIC DNA]</scope>
    <source>
        <strain evidence="2 3">ALL</strain>
    </source>
</reference>
<feature type="compositionally biased region" description="Basic and acidic residues" evidence="1">
    <location>
        <begin position="59"/>
        <end position="83"/>
    </location>
</feature>
<comment type="caution">
    <text evidence="2">The sequence shown here is derived from an EMBL/GenBank/DDBJ whole genome shotgun (WGS) entry which is preliminary data.</text>
</comment>
<accession>A0A4V5ZZV2</accession>
<organism evidence="2 3">
    <name type="scientific">Steinernema carpocapsae</name>
    <name type="common">Entomopathogenic nematode</name>
    <dbReference type="NCBI Taxonomy" id="34508"/>
    <lineage>
        <taxon>Eukaryota</taxon>
        <taxon>Metazoa</taxon>
        <taxon>Ecdysozoa</taxon>
        <taxon>Nematoda</taxon>
        <taxon>Chromadorea</taxon>
        <taxon>Rhabditida</taxon>
        <taxon>Tylenchina</taxon>
        <taxon>Panagrolaimomorpha</taxon>
        <taxon>Strongyloidoidea</taxon>
        <taxon>Steinernematidae</taxon>
        <taxon>Steinernema</taxon>
    </lineage>
</organism>
<feature type="compositionally biased region" description="Low complexity" evidence="1">
    <location>
        <begin position="131"/>
        <end position="141"/>
    </location>
</feature>
<feature type="compositionally biased region" description="Polar residues" evidence="1">
    <location>
        <begin position="181"/>
        <end position="195"/>
    </location>
</feature>
<feature type="region of interest" description="Disordered" evidence="1">
    <location>
        <begin position="127"/>
        <end position="195"/>
    </location>
</feature>
<feature type="compositionally biased region" description="Low complexity" evidence="1">
    <location>
        <begin position="160"/>
        <end position="171"/>
    </location>
</feature>
<proteinExistence type="predicted"/>
<protein>
    <submittedName>
        <fullName evidence="2">Uncharacterized protein</fullName>
    </submittedName>
</protein>
<sequence>MSISQSTQTDSFKDSDETKRAPDQSHDIELTSHHFTVDDDEFSYPEHPSIRRQNFSNKATDRVTDEEADSEKTKSTTEHRTLLDEEQFNDTVTPESSHSSKQENCKITFLEGVDLLGSESPSPTLDCFILENSDNNQNESDSFGDSNGSINPLDNSKAPNLAKSSLKSNNNGERKLDQDFLSDTNGVNSPNQNAADLSGIDLHILNDPTPLSDPELPARSEFRVTSTPGLPSLLQTHVPQNDTHSFYQIWQNLNGWKESNAR</sequence>
<feature type="compositionally biased region" description="Basic and acidic residues" evidence="1">
    <location>
        <begin position="11"/>
        <end position="37"/>
    </location>
</feature>
<evidence type="ECO:0000313" key="2">
    <source>
        <dbReference type="EMBL" id="TKR69155.1"/>
    </source>
</evidence>
<dbReference type="EMBL" id="AZBU02000007">
    <property type="protein sequence ID" value="TKR69155.1"/>
    <property type="molecule type" value="Genomic_DNA"/>
</dbReference>
<feature type="compositionally biased region" description="Polar residues" evidence="1">
    <location>
        <begin position="143"/>
        <end position="158"/>
    </location>
</feature>
<name>A0A4V5ZZV2_STECR</name>
<dbReference type="AlphaFoldDB" id="A0A4V5ZZV2"/>
<feature type="region of interest" description="Disordered" evidence="1">
    <location>
        <begin position="1"/>
        <end position="104"/>
    </location>
</feature>
<evidence type="ECO:0000313" key="3">
    <source>
        <dbReference type="Proteomes" id="UP000298663"/>
    </source>
</evidence>
<dbReference type="Proteomes" id="UP000298663">
    <property type="component" value="Unassembled WGS sequence"/>
</dbReference>